<accession>A0A8X6QTC3</accession>
<evidence type="ECO:0000313" key="2">
    <source>
        <dbReference type="EMBL" id="GFU43724.1"/>
    </source>
</evidence>
<evidence type="ECO:0000313" key="3">
    <source>
        <dbReference type="Proteomes" id="UP000887013"/>
    </source>
</evidence>
<reference evidence="2" key="1">
    <citation type="submission" date="2020-08" db="EMBL/GenBank/DDBJ databases">
        <title>Multicomponent nature underlies the extraordinary mechanical properties of spider dragline silk.</title>
        <authorList>
            <person name="Kono N."/>
            <person name="Nakamura H."/>
            <person name="Mori M."/>
            <person name="Yoshida Y."/>
            <person name="Ohtoshi R."/>
            <person name="Malay A.D."/>
            <person name="Moran D.A.P."/>
            <person name="Tomita M."/>
            <person name="Numata K."/>
            <person name="Arakawa K."/>
        </authorList>
    </citation>
    <scope>NUCLEOTIDE SEQUENCE</scope>
</reference>
<organism evidence="2 3">
    <name type="scientific">Nephila pilipes</name>
    <name type="common">Giant wood spider</name>
    <name type="synonym">Nephila maculata</name>
    <dbReference type="NCBI Taxonomy" id="299642"/>
    <lineage>
        <taxon>Eukaryota</taxon>
        <taxon>Metazoa</taxon>
        <taxon>Ecdysozoa</taxon>
        <taxon>Arthropoda</taxon>
        <taxon>Chelicerata</taxon>
        <taxon>Arachnida</taxon>
        <taxon>Araneae</taxon>
        <taxon>Araneomorphae</taxon>
        <taxon>Entelegynae</taxon>
        <taxon>Araneoidea</taxon>
        <taxon>Nephilidae</taxon>
        <taxon>Nephila</taxon>
    </lineage>
</organism>
<protein>
    <submittedName>
        <fullName evidence="2">Uncharacterized protein</fullName>
    </submittedName>
</protein>
<comment type="caution">
    <text evidence="2">The sequence shown here is derived from an EMBL/GenBank/DDBJ whole genome shotgun (WGS) entry which is preliminary data.</text>
</comment>
<dbReference type="AlphaFoldDB" id="A0A8X6QTC3"/>
<name>A0A8X6QTC3_NEPPI</name>
<dbReference type="EMBL" id="BMAW01036373">
    <property type="protein sequence ID" value="GFU43724.1"/>
    <property type="molecule type" value="Genomic_DNA"/>
</dbReference>
<evidence type="ECO:0000256" key="1">
    <source>
        <dbReference type="SAM" id="MobiDB-lite"/>
    </source>
</evidence>
<sequence length="130" mass="14898">MDLISSDSEQQASFSEIEIAGREWENKSEITRRKGGIGKYQFKQVQSIPCAVTTIHPEISTESSRFHSEEITNLPDNGLEESSELNRKDLHEESVTLSAWKSIKKCIDCLLGADQRNTDHLNNHRFHLWI</sequence>
<keyword evidence="3" id="KW-1185">Reference proteome</keyword>
<proteinExistence type="predicted"/>
<gene>
    <name evidence="2" type="ORF">NPIL_573241</name>
</gene>
<feature type="region of interest" description="Disordered" evidence="1">
    <location>
        <begin position="61"/>
        <end position="82"/>
    </location>
</feature>
<dbReference type="Proteomes" id="UP000887013">
    <property type="component" value="Unassembled WGS sequence"/>
</dbReference>